<dbReference type="AlphaFoldDB" id="A0A433NHI5"/>
<evidence type="ECO:0008006" key="3">
    <source>
        <dbReference type="Google" id="ProtNLM"/>
    </source>
</evidence>
<comment type="caution">
    <text evidence="1">The sequence shown here is derived from an EMBL/GenBank/DDBJ whole genome shotgun (WGS) entry which is preliminary data.</text>
</comment>
<protein>
    <recommendedName>
        <fullName evidence="3">Tetratricopeptide repeat protein</fullName>
    </recommendedName>
</protein>
<dbReference type="STRING" id="211165.GCA_000317285_04222"/>
<dbReference type="EMBL" id="RSCJ01000009">
    <property type="protein sequence ID" value="RUR81837.1"/>
    <property type="molecule type" value="Genomic_DNA"/>
</dbReference>
<dbReference type="Proteomes" id="UP000268857">
    <property type="component" value="Unassembled WGS sequence"/>
</dbReference>
<sequence>MDAEKFSWFKVPEDIKNLLILAAENWENSSLSENYINQALAKTGEQIDVLVAAYRYFYYKNNYAMALKIAIKVIDKIEKSANLPDDWKQLKPILIRRKEDSEIRMYLNACAACGLVLAKLGEIEKAKKICTQIKEIDDKHDFGAGLLFDILTRAPEEDDE</sequence>
<name>A0A433NHI5_CHLFR</name>
<dbReference type="Gene3D" id="1.25.40.10">
    <property type="entry name" value="Tetratricopeptide repeat domain"/>
    <property type="match status" value="1"/>
</dbReference>
<reference evidence="1 2" key="1">
    <citation type="journal article" date="2019" name="Genome Biol. Evol.">
        <title>Day and night: Metabolic profiles and evolutionary relationships of six axenic non-marine cyanobacteria.</title>
        <authorList>
            <person name="Will S.E."/>
            <person name="Henke P."/>
            <person name="Boedeker C."/>
            <person name="Huang S."/>
            <person name="Brinkmann H."/>
            <person name="Rohde M."/>
            <person name="Jarek M."/>
            <person name="Friedl T."/>
            <person name="Seufert S."/>
            <person name="Schumacher M."/>
            <person name="Overmann J."/>
            <person name="Neumann-Schaal M."/>
            <person name="Petersen J."/>
        </authorList>
    </citation>
    <scope>NUCLEOTIDE SEQUENCE [LARGE SCALE GENOMIC DNA]</scope>
    <source>
        <strain evidence="1 2">PCC 6912</strain>
    </source>
</reference>
<gene>
    <name evidence="1" type="ORF">PCC6912_27060</name>
</gene>
<evidence type="ECO:0000313" key="1">
    <source>
        <dbReference type="EMBL" id="RUR81837.1"/>
    </source>
</evidence>
<accession>A0A433NHI5</accession>
<dbReference type="SUPFAM" id="SSF48452">
    <property type="entry name" value="TPR-like"/>
    <property type="match status" value="1"/>
</dbReference>
<keyword evidence="2" id="KW-1185">Reference proteome</keyword>
<dbReference type="OrthoDB" id="511267at2"/>
<dbReference type="RefSeq" id="WP_016875219.1">
    <property type="nucleotide sequence ID" value="NZ_AJLN01000104.1"/>
</dbReference>
<evidence type="ECO:0000313" key="2">
    <source>
        <dbReference type="Proteomes" id="UP000268857"/>
    </source>
</evidence>
<dbReference type="InterPro" id="IPR011990">
    <property type="entry name" value="TPR-like_helical_dom_sf"/>
</dbReference>
<organism evidence="1 2">
    <name type="scientific">Chlorogloeopsis fritschii PCC 6912</name>
    <dbReference type="NCBI Taxonomy" id="211165"/>
    <lineage>
        <taxon>Bacteria</taxon>
        <taxon>Bacillati</taxon>
        <taxon>Cyanobacteriota</taxon>
        <taxon>Cyanophyceae</taxon>
        <taxon>Nostocales</taxon>
        <taxon>Chlorogloeopsidaceae</taxon>
        <taxon>Chlorogloeopsis</taxon>
    </lineage>
</organism>
<proteinExistence type="predicted"/>